<dbReference type="AlphaFoldDB" id="A0A7L9WM89"/>
<dbReference type="GO" id="GO:0019867">
    <property type="term" value="C:outer membrane"/>
    <property type="evidence" value="ECO:0007669"/>
    <property type="project" value="InterPro"/>
</dbReference>
<dbReference type="InterPro" id="IPR005618">
    <property type="entry name" value="OMPW"/>
</dbReference>
<feature type="signal peptide" evidence="2">
    <location>
        <begin position="1"/>
        <end position="23"/>
    </location>
</feature>
<feature type="chain" id="PRO_5032833899" evidence="2">
    <location>
        <begin position="24"/>
        <end position="200"/>
    </location>
</feature>
<name>A0A7L9WM89_9RHOB</name>
<evidence type="ECO:0000256" key="2">
    <source>
        <dbReference type="SAM" id="SignalP"/>
    </source>
</evidence>
<evidence type="ECO:0000256" key="1">
    <source>
        <dbReference type="ARBA" id="ARBA00009330"/>
    </source>
</evidence>
<dbReference type="KEGG" id="pshq:F3W81_07365"/>
<dbReference type="InterPro" id="IPR011250">
    <property type="entry name" value="OMP/PagP_B-barrel"/>
</dbReference>
<dbReference type="RefSeq" id="WP_193082968.1">
    <property type="nucleotide sequence ID" value="NZ_CP045201.1"/>
</dbReference>
<accession>A0A7L9WM89</accession>
<protein>
    <submittedName>
        <fullName evidence="3">Outer membrane beta-barrel protein</fullName>
    </submittedName>
</protein>
<dbReference type="SUPFAM" id="SSF56925">
    <property type="entry name" value="OMPA-like"/>
    <property type="match status" value="1"/>
</dbReference>
<evidence type="ECO:0000313" key="4">
    <source>
        <dbReference type="Proteomes" id="UP000594118"/>
    </source>
</evidence>
<gene>
    <name evidence="3" type="ORF">F3W81_07365</name>
</gene>
<dbReference type="PANTHER" id="PTHR36920">
    <property type="match status" value="1"/>
</dbReference>
<comment type="similarity">
    <text evidence="1">Belongs to the OmpW/AlkL family.</text>
</comment>
<keyword evidence="2" id="KW-0732">Signal</keyword>
<keyword evidence="4" id="KW-1185">Reference proteome</keyword>
<dbReference type="GO" id="GO:0055085">
    <property type="term" value="P:transmembrane transport"/>
    <property type="evidence" value="ECO:0007669"/>
    <property type="project" value="TreeGrafter"/>
</dbReference>
<organism evidence="3 4">
    <name type="scientific">Pseudooceanicola spongiae</name>
    <dbReference type="NCBI Taxonomy" id="2613965"/>
    <lineage>
        <taxon>Bacteria</taxon>
        <taxon>Pseudomonadati</taxon>
        <taxon>Pseudomonadota</taxon>
        <taxon>Alphaproteobacteria</taxon>
        <taxon>Rhodobacterales</taxon>
        <taxon>Paracoccaceae</taxon>
        <taxon>Pseudooceanicola</taxon>
    </lineage>
</organism>
<dbReference type="Proteomes" id="UP000594118">
    <property type="component" value="Chromosome"/>
</dbReference>
<reference evidence="3 4" key="1">
    <citation type="submission" date="2019-10" db="EMBL/GenBank/DDBJ databases">
        <title>Pseudopuniceibacterium sp. HQ09 islated from Antarctica.</title>
        <authorList>
            <person name="Liao L."/>
            <person name="Su S."/>
            <person name="Chen B."/>
            <person name="Yu Y."/>
        </authorList>
    </citation>
    <scope>NUCLEOTIDE SEQUENCE [LARGE SCALE GENOMIC DNA]</scope>
    <source>
        <strain evidence="3 4">HQ09</strain>
    </source>
</reference>
<dbReference type="Pfam" id="PF03922">
    <property type="entry name" value="OmpW"/>
    <property type="match status" value="1"/>
</dbReference>
<dbReference type="Gene3D" id="2.40.160.20">
    <property type="match status" value="1"/>
</dbReference>
<sequence length="200" mass="20999">MTMKTLLLTATALVALTGPAAMAQSKGDVTVGLGIGYVDPTSDNGTLAGSKLSIGSDTQPTLTVEYFLTDTLGLELLAATPFTHDLSLGGTRIGTVKQLPPTISINYHYANATAFTPLVGIGLNYTTALDVSSPLGKVTLEDSWGVAAHLGVDYAITPTSAIRTDLRWIDINMDTRLNGARIGTAEVDPVIFGMSYIMTF</sequence>
<dbReference type="PANTHER" id="PTHR36920:SF1">
    <property type="entry name" value="OUTER MEMBRANE PROTEIN W"/>
    <property type="match status" value="1"/>
</dbReference>
<dbReference type="EMBL" id="CP045201">
    <property type="protein sequence ID" value="QOL80648.1"/>
    <property type="molecule type" value="Genomic_DNA"/>
</dbReference>
<proteinExistence type="inferred from homology"/>
<evidence type="ECO:0000313" key="3">
    <source>
        <dbReference type="EMBL" id="QOL80648.1"/>
    </source>
</evidence>